<dbReference type="Proteomes" id="UP000653002">
    <property type="component" value="Unassembled WGS sequence"/>
</dbReference>
<protein>
    <submittedName>
        <fullName evidence="1">Uncharacterized protein</fullName>
    </submittedName>
</protein>
<dbReference type="AlphaFoldDB" id="A0A7U2QMB5"/>
<evidence type="ECO:0000313" key="1">
    <source>
        <dbReference type="EMBL" id="MBD4340592.1"/>
    </source>
</evidence>
<comment type="caution">
    <text evidence="1">The sequence shown here is derived from an EMBL/GenBank/DDBJ whole genome shotgun (WGS) entry which is preliminary data.</text>
</comment>
<dbReference type="EMBL" id="JAABFR010002770">
    <property type="protein sequence ID" value="MBD4340592.1"/>
    <property type="molecule type" value="Genomic_DNA"/>
</dbReference>
<proteinExistence type="predicted"/>
<organism evidence="1 2">
    <name type="scientific">Xanthomonas citri pv. citri</name>
    <dbReference type="NCBI Taxonomy" id="611301"/>
    <lineage>
        <taxon>Bacteria</taxon>
        <taxon>Pseudomonadati</taxon>
        <taxon>Pseudomonadota</taxon>
        <taxon>Gammaproteobacteria</taxon>
        <taxon>Lysobacterales</taxon>
        <taxon>Lysobacteraceae</taxon>
        <taxon>Xanthomonas</taxon>
    </lineage>
</organism>
<name>A0A7U2QMB5_XANCI</name>
<gene>
    <name evidence="1" type="ORF">GUH15_32035</name>
</gene>
<accession>A0A7U2QMB5</accession>
<dbReference type="OMA" id="TEWNHRS"/>
<dbReference type="GeneID" id="66913419"/>
<dbReference type="RefSeq" id="WP_011051224.1">
    <property type="nucleotide sequence ID" value="NZ_CAVLHM010000059.1"/>
</dbReference>
<evidence type="ECO:0000313" key="2">
    <source>
        <dbReference type="Proteomes" id="UP000653002"/>
    </source>
</evidence>
<sequence>MSQATAPAIDRDDFSTESDFVDSFVGKLSKGRTSFGKVEITKEWDHRAGVVDVLARHRRKTLVAFEAKLNNWKRAFHQAYRSTAYANKSYVIVPAHVAARALRNRDEFELRGVGLCSFDGKSVEVLIEASEQDALLTWLRAQAHEHFDSLKDDERAAKSRSGCRAAVSAMRI</sequence>
<reference evidence="1" key="1">
    <citation type="submission" date="2020-01" db="EMBL/GenBank/DDBJ databases">
        <authorList>
            <person name="Richard D."/>
        </authorList>
    </citation>
    <scope>NUCLEOTIDE SEQUENCE</scope>
    <source>
        <strain evidence="1">JP541</strain>
    </source>
</reference>